<dbReference type="KEGG" id="mev:Metev_2134"/>
<evidence type="ECO:0000313" key="7">
    <source>
        <dbReference type="EMBL" id="ADI74961.1"/>
    </source>
</evidence>
<keyword evidence="4" id="KW-0288">FMN</keyword>
<comment type="cofactor">
    <cofactor evidence="1">
        <name>FMN</name>
        <dbReference type="ChEBI" id="CHEBI:58210"/>
    </cofactor>
</comment>
<dbReference type="GO" id="GO:0016491">
    <property type="term" value="F:oxidoreductase activity"/>
    <property type="evidence" value="ECO:0007669"/>
    <property type="project" value="InterPro"/>
</dbReference>
<dbReference type="Proteomes" id="UP000000391">
    <property type="component" value="Chromosome"/>
</dbReference>
<organism evidence="7 8">
    <name type="scientific">Methanohalobium evestigatum (strain ATCC BAA-1072 / DSM 3721 / NBRC 107634 / OCM 161 / Z-7303)</name>
    <dbReference type="NCBI Taxonomy" id="644295"/>
    <lineage>
        <taxon>Archaea</taxon>
        <taxon>Methanobacteriati</taxon>
        <taxon>Methanobacteriota</taxon>
        <taxon>Stenosarchaea group</taxon>
        <taxon>Methanomicrobia</taxon>
        <taxon>Methanosarcinales</taxon>
        <taxon>Methanosarcinaceae</taxon>
        <taxon>Methanohalobium</taxon>
    </lineage>
</organism>
<evidence type="ECO:0000256" key="5">
    <source>
        <dbReference type="ARBA" id="ARBA00038292"/>
    </source>
</evidence>
<dbReference type="Gene3D" id="3.40.50.360">
    <property type="match status" value="1"/>
</dbReference>
<dbReference type="EMBL" id="CP002069">
    <property type="protein sequence ID" value="ADI74961.1"/>
    <property type="molecule type" value="Genomic_DNA"/>
</dbReference>
<evidence type="ECO:0000259" key="6">
    <source>
        <dbReference type="Pfam" id="PF03358"/>
    </source>
</evidence>
<dbReference type="SUPFAM" id="SSF52218">
    <property type="entry name" value="Flavoproteins"/>
    <property type="match status" value="1"/>
</dbReference>
<comment type="similarity">
    <text evidence="5">Belongs to the SsuE family. Isf subfamily.</text>
</comment>
<dbReference type="PANTHER" id="PTHR43278">
    <property type="entry name" value="NAD(P)H-DEPENDENT FMN-CONTAINING OXIDOREDUCTASE YWQN-RELATED"/>
    <property type="match status" value="1"/>
</dbReference>
<evidence type="ECO:0000313" key="8">
    <source>
        <dbReference type="Proteomes" id="UP000000391"/>
    </source>
</evidence>
<gene>
    <name evidence="7" type="ordered locus">Metev_2134</name>
</gene>
<dbReference type="AlphaFoldDB" id="D7EAG2"/>
<dbReference type="InterPro" id="IPR029039">
    <property type="entry name" value="Flavoprotein-like_sf"/>
</dbReference>
<evidence type="ECO:0000256" key="3">
    <source>
        <dbReference type="ARBA" id="ARBA00022630"/>
    </source>
</evidence>
<dbReference type="Pfam" id="PF03358">
    <property type="entry name" value="FMN_red"/>
    <property type="match status" value="1"/>
</dbReference>
<name>D7EAG2_METEZ</name>
<keyword evidence="8" id="KW-1185">Reference proteome</keyword>
<dbReference type="OrthoDB" id="9059at2157"/>
<dbReference type="STRING" id="644295.Metev_2134"/>
<keyword evidence="3" id="KW-0285">Flavoprotein</keyword>
<dbReference type="HOGENOM" id="CLU_050993_4_2_2"/>
<evidence type="ECO:0000256" key="4">
    <source>
        <dbReference type="ARBA" id="ARBA00022643"/>
    </source>
</evidence>
<dbReference type="InterPro" id="IPR051796">
    <property type="entry name" value="ISF_SsuE-like"/>
</dbReference>
<feature type="domain" description="NADPH-dependent FMN reductase-like" evidence="6">
    <location>
        <begin position="2"/>
        <end position="105"/>
    </location>
</feature>
<accession>D7EAG2</accession>
<dbReference type="RefSeq" id="WP_013195526.1">
    <property type="nucleotide sequence ID" value="NC_014253.1"/>
</dbReference>
<sequence>MVKVLGLSGSPRKKGNTDILLDNFLKGVKEEGVDTETIHLRDYVIQPCIGCERCRKDKTCTRLYDGDGMKLLYPKFEESKGLVMGSPSHNYNVTSWIKAFIDRLYPYYNFTEDRPRNYSSRLEGQGRKAIVFGICEQPDMDGMGYTLDAMSKPLETLGYKIETKFPVTSYFDRGAVSRDEKILQSAYQEGQNLTKKFV</sequence>
<dbReference type="InterPro" id="IPR005025">
    <property type="entry name" value="FMN_Rdtase-like_dom"/>
</dbReference>
<comment type="cofactor">
    <cofactor evidence="2">
        <name>[4Fe-4S] cluster</name>
        <dbReference type="ChEBI" id="CHEBI:49883"/>
    </cofactor>
</comment>
<evidence type="ECO:0000256" key="1">
    <source>
        <dbReference type="ARBA" id="ARBA00001917"/>
    </source>
</evidence>
<protein>
    <submittedName>
        <fullName evidence="7">NADPH-dependent FMN reductase</fullName>
    </submittedName>
</protein>
<proteinExistence type="inferred from homology"/>
<dbReference type="GeneID" id="9347795"/>
<dbReference type="PANTHER" id="PTHR43278:SF2">
    <property type="entry name" value="IRON-SULFUR FLAVOPROTEIN"/>
    <property type="match status" value="1"/>
</dbReference>
<reference evidence="7 8" key="1">
    <citation type="submission" date="2010-06" db="EMBL/GenBank/DDBJ databases">
        <title>Complete sequence chromosome of Methanohalobium evestigatum Z-7303.</title>
        <authorList>
            <consortium name="US DOE Joint Genome Institute"/>
            <person name="Lucas S."/>
            <person name="Copeland A."/>
            <person name="Lapidus A."/>
            <person name="Cheng J.-F."/>
            <person name="Bruce D."/>
            <person name="Goodwin L."/>
            <person name="Pitluck S."/>
            <person name="Saunders E."/>
            <person name="Detter J.C."/>
            <person name="Han C."/>
            <person name="Tapia R."/>
            <person name="Land M."/>
            <person name="Hauser L."/>
            <person name="Kyrpides N."/>
            <person name="Mikhailova N."/>
            <person name="Sieprawska-Lupa M."/>
            <person name="Whitman W.B."/>
            <person name="Anderson I."/>
            <person name="Woyke T."/>
        </authorList>
    </citation>
    <scope>NUCLEOTIDE SEQUENCE [LARGE SCALE GENOMIC DNA]</scope>
    <source>
        <strain evidence="8">ATCC BAA-1072 / DSM 3721 / NBRC 107634 / OCM 161 / Z-7303</strain>
    </source>
</reference>
<evidence type="ECO:0000256" key="2">
    <source>
        <dbReference type="ARBA" id="ARBA00001966"/>
    </source>
</evidence>